<dbReference type="Proteomes" id="UP001140074">
    <property type="component" value="Unassembled WGS sequence"/>
</dbReference>
<keyword evidence="2" id="KW-1185">Reference proteome</keyword>
<comment type="caution">
    <text evidence="1">The sequence shown here is derived from an EMBL/GenBank/DDBJ whole genome shotgun (WGS) entry which is preliminary data.</text>
</comment>
<proteinExistence type="predicted"/>
<reference evidence="1" key="1">
    <citation type="submission" date="2022-07" db="EMBL/GenBank/DDBJ databases">
        <title>Phylogenomic reconstructions and comparative analyses of Kickxellomycotina fungi.</title>
        <authorList>
            <person name="Reynolds N.K."/>
            <person name="Stajich J.E."/>
            <person name="Barry K."/>
            <person name="Grigoriev I.V."/>
            <person name="Crous P."/>
            <person name="Smith M.E."/>
        </authorList>
    </citation>
    <scope>NUCLEOTIDE SEQUENCE</scope>
    <source>
        <strain evidence="1">RSA 476</strain>
    </source>
</reference>
<organism evidence="1 2">
    <name type="scientific">Coemansia aciculifera</name>
    <dbReference type="NCBI Taxonomy" id="417176"/>
    <lineage>
        <taxon>Eukaryota</taxon>
        <taxon>Fungi</taxon>
        <taxon>Fungi incertae sedis</taxon>
        <taxon>Zoopagomycota</taxon>
        <taxon>Kickxellomycotina</taxon>
        <taxon>Kickxellomycetes</taxon>
        <taxon>Kickxellales</taxon>
        <taxon>Kickxellaceae</taxon>
        <taxon>Coemansia</taxon>
    </lineage>
</organism>
<gene>
    <name evidence="1" type="ORF">GGH94_005942</name>
</gene>
<dbReference type="AlphaFoldDB" id="A0A9W8M3D5"/>
<name>A0A9W8M3D5_9FUNG</name>
<evidence type="ECO:0000313" key="2">
    <source>
        <dbReference type="Proteomes" id="UP001140074"/>
    </source>
</evidence>
<dbReference type="EMBL" id="JANBUY010000358">
    <property type="protein sequence ID" value="KAJ2859740.1"/>
    <property type="molecule type" value="Genomic_DNA"/>
</dbReference>
<accession>A0A9W8M3D5</accession>
<evidence type="ECO:0000313" key="1">
    <source>
        <dbReference type="EMBL" id="KAJ2859740.1"/>
    </source>
</evidence>
<sequence>MSSVLIPYFVRLTGLILPSFSLPRLLILAGVLGLPAKAHQWTLIRRVRLEVVSHAEGEERGETEYRAVPEDSSEGRGPIDQWIEMAASARLPYLGITRDWKNGSTTAIGAEMRQYGEKGKSWLVNAVAGKKELKSAALWARDAGAQAVGYSARCGDVRVSK</sequence>
<protein>
    <submittedName>
        <fullName evidence="1">Uncharacterized protein</fullName>
    </submittedName>
</protein>